<sequence>DALFSGSVNLNRVAAPALGGVLVGVMGIDGVYYLIVGFNIFSALLLFPVSPDEKPIPLSSQGVVKALVRGLSSVRRSPALLGLLTMAVVPIIFGMPYQMLLPVFSEDILDVGVSGLGYLMAAAGVGALTGSTFVATLGDYSRKGLLLLVACGLFGIFLTLFAYSSNFYLSLLFLFAVGMASATYMAINQTLLLTNADESMRGRVMSLYMMTIGLFPIAVLPAGAIVEVAGAPIVIGASGAILVVFTIAMALWRPVLRKL</sequence>
<feature type="transmembrane region" description="Helical" evidence="7">
    <location>
        <begin position="79"/>
        <end position="97"/>
    </location>
</feature>
<dbReference type="GO" id="GO:0022857">
    <property type="term" value="F:transmembrane transporter activity"/>
    <property type="evidence" value="ECO:0007669"/>
    <property type="project" value="InterPro"/>
</dbReference>
<dbReference type="PROSITE" id="PS50850">
    <property type="entry name" value="MFS"/>
    <property type="match status" value="1"/>
</dbReference>
<dbReference type="InterPro" id="IPR036259">
    <property type="entry name" value="MFS_trans_sf"/>
</dbReference>
<evidence type="ECO:0000256" key="6">
    <source>
        <dbReference type="ARBA" id="ARBA00023136"/>
    </source>
</evidence>
<keyword evidence="4 7" id="KW-0812">Transmembrane</keyword>
<gene>
    <name evidence="9" type="ORF">S01H1_24632</name>
</gene>
<name>X0V923_9ZZZZ</name>
<evidence type="ECO:0000256" key="1">
    <source>
        <dbReference type="ARBA" id="ARBA00004651"/>
    </source>
</evidence>
<dbReference type="InterPro" id="IPR020846">
    <property type="entry name" value="MFS_dom"/>
</dbReference>
<protein>
    <recommendedName>
        <fullName evidence="8">Major facilitator superfamily (MFS) profile domain-containing protein</fullName>
    </recommendedName>
</protein>
<organism evidence="9">
    <name type="scientific">marine sediment metagenome</name>
    <dbReference type="NCBI Taxonomy" id="412755"/>
    <lineage>
        <taxon>unclassified sequences</taxon>
        <taxon>metagenomes</taxon>
        <taxon>ecological metagenomes</taxon>
    </lineage>
</organism>
<evidence type="ECO:0000259" key="8">
    <source>
        <dbReference type="PROSITE" id="PS50850"/>
    </source>
</evidence>
<dbReference type="PANTHER" id="PTHR23513:SF6">
    <property type="entry name" value="MAJOR FACILITATOR SUPERFAMILY ASSOCIATED DOMAIN-CONTAINING PROTEIN"/>
    <property type="match status" value="1"/>
</dbReference>
<dbReference type="CDD" id="cd06173">
    <property type="entry name" value="MFS_MefA_like"/>
    <property type="match status" value="1"/>
</dbReference>
<dbReference type="PANTHER" id="PTHR23513">
    <property type="entry name" value="INTEGRAL MEMBRANE EFFLUX PROTEIN-RELATED"/>
    <property type="match status" value="1"/>
</dbReference>
<keyword evidence="5 7" id="KW-1133">Transmembrane helix</keyword>
<feature type="transmembrane region" description="Helical" evidence="7">
    <location>
        <begin position="207"/>
        <end position="226"/>
    </location>
</feature>
<dbReference type="Gene3D" id="1.20.1250.20">
    <property type="entry name" value="MFS general substrate transporter like domains"/>
    <property type="match status" value="1"/>
</dbReference>
<feature type="transmembrane region" description="Helical" evidence="7">
    <location>
        <begin position="169"/>
        <end position="187"/>
    </location>
</feature>
<evidence type="ECO:0000256" key="7">
    <source>
        <dbReference type="SAM" id="Phobius"/>
    </source>
</evidence>
<evidence type="ECO:0000256" key="3">
    <source>
        <dbReference type="ARBA" id="ARBA00022475"/>
    </source>
</evidence>
<evidence type="ECO:0000313" key="9">
    <source>
        <dbReference type="EMBL" id="GAF97135.1"/>
    </source>
</evidence>
<feature type="transmembrane region" description="Helical" evidence="7">
    <location>
        <begin position="145"/>
        <end position="163"/>
    </location>
</feature>
<keyword evidence="2" id="KW-0813">Transport</keyword>
<accession>X0V923</accession>
<feature type="transmembrane region" description="Helical" evidence="7">
    <location>
        <begin position="232"/>
        <end position="252"/>
    </location>
</feature>
<dbReference type="Pfam" id="PF05977">
    <property type="entry name" value="MFS_3"/>
    <property type="match status" value="1"/>
</dbReference>
<dbReference type="AlphaFoldDB" id="X0V923"/>
<reference evidence="9" key="1">
    <citation type="journal article" date="2014" name="Front. Microbiol.">
        <title>High frequency of phylogenetically diverse reductive dehalogenase-homologous genes in deep subseafloor sedimentary metagenomes.</title>
        <authorList>
            <person name="Kawai M."/>
            <person name="Futagami T."/>
            <person name="Toyoda A."/>
            <person name="Takaki Y."/>
            <person name="Nishi S."/>
            <person name="Hori S."/>
            <person name="Arai W."/>
            <person name="Tsubouchi T."/>
            <person name="Morono Y."/>
            <person name="Uchiyama I."/>
            <person name="Ito T."/>
            <person name="Fujiyama A."/>
            <person name="Inagaki F."/>
            <person name="Takami H."/>
        </authorList>
    </citation>
    <scope>NUCLEOTIDE SEQUENCE</scope>
    <source>
        <strain evidence="9">Expedition CK06-06</strain>
    </source>
</reference>
<evidence type="ECO:0000256" key="4">
    <source>
        <dbReference type="ARBA" id="ARBA00022692"/>
    </source>
</evidence>
<feature type="non-terminal residue" evidence="9">
    <location>
        <position position="1"/>
    </location>
</feature>
<comment type="caution">
    <text evidence="9">The sequence shown here is derived from an EMBL/GenBank/DDBJ whole genome shotgun (WGS) entry which is preliminary data.</text>
</comment>
<keyword evidence="3" id="KW-1003">Cell membrane</keyword>
<proteinExistence type="predicted"/>
<dbReference type="InterPro" id="IPR010290">
    <property type="entry name" value="TM_effector"/>
</dbReference>
<feature type="domain" description="Major facilitator superfamily (MFS) profile" evidence="8">
    <location>
        <begin position="74"/>
        <end position="259"/>
    </location>
</feature>
<evidence type="ECO:0000256" key="5">
    <source>
        <dbReference type="ARBA" id="ARBA00022989"/>
    </source>
</evidence>
<feature type="transmembrane region" description="Helical" evidence="7">
    <location>
        <begin position="117"/>
        <end position="138"/>
    </location>
</feature>
<comment type="subcellular location">
    <subcellularLocation>
        <location evidence="1">Cell membrane</location>
        <topology evidence="1">Multi-pass membrane protein</topology>
    </subcellularLocation>
</comment>
<dbReference type="GO" id="GO:0005886">
    <property type="term" value="C:plasma membrane"/>
    <property type="evidence" value="ECO:0007669"/>
    <property type="project" value="UniProtKB-SubCell"/>
</dbReference>
<evidence type="ECO:0000256" key="2">
    <source>
        <dbReference type="ARBA" id="ARBA00022448"/>
    </source>
</evidence>
<dbReference type="EMBL" id="BARS01014817">
    <property type="protein sequence ID" value="GAF97135.1"/>
    <property type="molecule type" value="Genomic_DNA"/>
</dbReference>
<dbReference type="SUPFAM" id="SSF103473">
    <property type="entry name" value="MFS general substrate transporter"/>
    <property type="match status" value="1"/>
</dbReference>
<keyword evidence="6 7" id="KW-0472">Membrane</keyword>